<organism evidence="2 3">
    <name type="scientific">Opisthorchis felineus</name>
    <dbReference type="NCBI Taxonomy" id="147828"/>
    <lineage>
        <taxon>Eukaryota</taxon>
        <taxon>Metazoa</taxon>
        <taxon>Spiralia</taxon>
        <taxon>Lophotrochozoa</taxon>
        <taxon>Platyhelminthes</taxon>
        <taxon>Trematoda</taxon>
        <taxon>Digenea</taxon>
        <taxon>Opisthorchiida</taxon>
        <taxon>Opisthorchiata</taxon>
        <taxon>Opisthorchiidae</taxon>
        <taxon>Opisthorchis</taxon>
    </lineage>
</organism>
<proteinExistence type="predicted"/>
<protein>
    <submittedName>
        <fullName evidence="2">Uncharacterized protein</fullName>
    </submittedName>
</protein>
<keyword evidence="3" id="KW-1185">Reference proteome</keyword>
<gene>
    <name evidence="2" type="ORF">CRM22_006160</name>
</gene>
<accession>A0A4S2LMH4</accession>
<dbReference type="AlphaFoldDB" id="A0A4S2LMH4"/>
<name>A0A4S2LMH4_OPIFE</name>
<keyword evidence="1" id="KW-1133">Transmembrane helix</keyword>
<dbReference type="OrthoDB" id="6234541at2759"/>
<reference evidence="2 3" key="1">
    <citation type="journal article" date="2019" name="BMC Genomics">
        <title>New insights from Opisthorchis felineus genome: update on genomics of the epidemiologically important liver flukes.</title>
        <authorList>
            <person name="Ershov N.I."/>
            <person name="Mordvinov V.A."/>
            <person name="Prokhortchouk E.B."/>
            <person name="Pakharukova M.Y."/>
            <person name="Gunbin K.V."/>
            <person name="Ustyantsev K."/>
            <person name="Genaev M.A."/>
            <person name="Blinov A.G."/>
            <person name="Mazur A."/>
            <person name="Boulygina E."/>
            <person name="Tsygankova S."/>
            <person name="Khrameeva E."/>
            <person name="Chekanov N."/>
            <person name="Fan G."/>
            <person name="Xiao A."/>
            <person name="Zhang H."/>
            <person name="Xu X."/>
            <person name="Yang H."/>
            <person name="Solovyev V."/>
            <person name="Lee S.M."/>
            <person name="Liu X."/>
            <person name="Afonnikov D.A."/>
            <person name="Skryabin K.G."/>
        </authorList>
    </citation>
    <scope>NUCLEOTIDE SEQUENCE [LARGE SCALE GENOMIC DNA]</scope>
    <source>
        <strain evidence="2">AK-0245</strain>
        <tissue evidence="2">Whole organism</tissue>
    </source>
</reference>
<dbReference type="EMBL" id="SJOL01006586">
    <property type="protein sequence ID" value="TGZ64871.1"/>
    <property type="molecule type" value="Genomic_DNA"/>
</dbReference>
<evidence type="ECO:0000313" key="3">
    <source>
        <dbReference type="Proteomes" id="UP000308267"/>
    </source>
</evidence>
<dbReference type="Proteomes" id="UP000308267">
    <property type="component" value="Unassembled WGS sequence"/>
</dbReference>
<feature type="transmembrane region" description="Helical" evidence="1">
    <location>
        <begin position="52"/>
        <end position="74"/>
    </location>
</feature>
<evidence type="ECO:0000256" key="1">
    <source>
        <dbReference type="SAM" id="Phobius"/>
    </source>
</evidence>
<feature type="transmembrane region" description="Helical" evidence="1">
    <location>
        <begin position="140"/>
        <end position="160"/>
    </location>
</feature>
<keyword evidence="1" id="KW-0472">Membrane</keyword>
<evidence type="ECO:0000313" key="2">
    <source>
        <dbReference type="EMBL" id="TGZ64871.1"/>
    </source>
</evidence>
<feature type="transmembrane region" description="Helical" evidence="1">
    <location>
        <begin position="110"/>
        <end position="128"/>
    </location>
</feature>
<keyword evidence="1" id="KW-0812">Transmembrane</keyword>
<sequence>MFIFFCEFCHYVHVTPFEIAVRLSGLLISSVFIVLHDEQVSLTGEFNRAHSLWAIFLPLWSTDVICSYFNLLVFSRRILFHKKLEVWLSQNGLSLPRPYRPPWFRFIKDLLYALLCSFSLFMFKLLLYQKLVQLDSRLTYNWVFLPLICLMPLVLLAILVQVCTSCCF</sequence>
<comment type="caution">
    <text evidence="2">The sequence shown here is derived from an EMBL/GenBank/DDBJ whole genome shotgun (WGS) entry which is preliminary data.</text>
</comment>